<name>A0A453D1T0_AEGTS</name>
<dbReference type="AlphaFoldDB" id="A0A453D1T0"/>
<reference evidence="2" key="1">
    <citation type="journal article" date="2014" name="Science">
        <title>Ancient hybridizations among the ancestral genomes of bread wheat.</title>
        <authorList>
            <consortium name="International Wheat Genome Sequencing Consortium,"/>
            <person name="Marcussen T."/>
            <person name="Sandve S.R."/>
            <person name="Heier L."/>
            <person name="Spannagl M."/>
            <person name="Pfeifer M."/>
            <person name="Jakobsen K.S."/>
            <person name="Wulff B.B."/>
            <person name="Steuernagel B."/>
            <person name="Mayer K.F."/>
            <person name="Olsen O.A."/>
        </authorList>
    </citation>
    <scope>NUCLEOTIDE SEQUENCE [LARGE SCALE GENOMIC DNA]</scope>
    <source>
        <strain evidence="2">cv. AL8/78</strain>
    </source>
</reference>
<evidence type="ECO:0000313" key="2">
    <source>
        <dbReference type="Proteomes" id="UP000015105"/>
    </source>
</evidence>
<reference evidence="1" key="5">
    <citation type="journal article" date="2021" name="G3 (Bethesda)">
        <title>Aegilops tauschii genome assembly Aet v5.0 features greater sequence contiguity and improved annotation.</title>
        <authorList>
            <person name="Wang L."/>
            <person name="Zhu T."/>
            <person name="Rodriguez J.C."/>
            <person name="Deal K.R."/>
            <person name="Dubcovsky J."/>
            <person name="McGuire P.E."/>
            <person name="Lux T."/>
            <person name="Spannagl M."/>
            <person name="Mayer K.F.X."/>
            <person name="Baldrich P."/>
            <person name="Meyers B.C."/>
            <person name="Huo N."/>
            <person name="Gu Y.Q."/>
            <person name="Zhou H."/>
            <person name="Devos K.M."/>
            <person name="Bennetzen J.L."/>
            <person name="Unver T."/>
            <person name="Budak H."/>
            <person name="Gulick P.J."/>
            <person name="Galiba G."/>
            <person name="Kalapos B."/>
            <person name="Nelson D.R."/>
            <person name="Li P."/>
            <person name="You F.M."/>
            <person name="Luo M.C."/>
            <person name="Dvorak J."/>
        </authorList>
    </citation>
    <scope>NUCLEOTIDE SEQUENCE [LARGE SCALE GENOMIC DNA]</scope>
    <source>
        <strain evidence="1">cv. AL8/78</strain>
    </source>
</reference>
<dbReference type="Proteomes" id="UP000015105">
    <property type="component" value="Chromosome 2D"/>
</dbReference>
<proteinExistence type="predicted"/>
<protein>
    <submittedName>
        <fullName evidence="1">Uncharacterized protein</fullName>
    </submittedName>
</protein>
<dbReference type="EnsemblPlants" id="AET2Gv21058200.11">
    <property type="protein sequence ID" value="AET2Gv21058200.11"/>
    <property type="gene ID" value="AET2Gv21058200"/>
</dbReference>
<reference evidence="2" key="2">
    <citation type="journal article" date="2017" name="Nat. Plants">
        <title>The Aegilops tauschii genome reveals multiple impacts of transposons.</title>
        <authorList>
            <person name="Zhao G."/>
            <person name="Zou C."/>
            <person name="Li K."/>
            <person name="Wang K."/>
            <person name="Li T."/>
            <person name="Gao L."/>
            <person name="Zhang X."/>
            <person name="Wang H."/>
            <person name="Yang Z."/>
            <person name="Liu X."/>
            <person name="Jiang W."/>
            <person name="Mao L."/>
            <person name="Kong X."/>
            <person name="Jiao Y."/>
            <person name="Jia J."/>
        </authorList>
    </citation>
    <scope>NUCLEOTIDE SEQUENCE [LARGE SCALE GENOMIC DNA]</scope>
    <source>
        <strain evidence="2">cv. AL8/78</strain>
    </source>
</reference>
<organism evidence="1 2">
    <name type="scientific">Aegilops tauschii subsp. strangulata</name>
    <name type="common">Goatgrass</name>
    <dbReference type="NCBI Taxonomy" id="200361"/>
    <lineage>
        <taxon>Eukaryota</taxon>
        <taxon>Viridiplantae</taxon>
        <taxon>Streptophyta</taxon>
        <taxon>Embryophyta</taxon>
        <taxon>Tracheophyta</taxon>
        <taxon>Spermatophyta</taxon>
        <taxon>Magnoliopsida</taxon>
        <taxon>Liliopsida</taxon>
        <taxon>Poales</taxon>
        <taxon>Poaceae</taxon>
        <taxon>BOP clade</taxon>
        <taxon>Pooideae</taxon>
        <taxon>Triticodae</taxon>
        <taxon>Triticeae</taxon>
        <taxon>Triticinae</taxon>
        <taxon>Aegilops</taxon>
    </lineage>
</organism>
<reference evidence="1" key="3">
    <citation type="journal article" date="2017" name="Nature">
        <title>Genome sequence of the progenitor of the wheat D genome Aegilops tauschii.</title>
        <authorList>
            <person name="Luo M.C."/>
            <person name="Gu Y.Q."/>
            <person name="Puiu D."/>
            <person name="Wang H."/>
            <person name="Twardziok S.O."/>
            <person name="Deal K.R."/>
            <person name="Huo N."/>
            <person name="Zhu T."/>
            <person name="Wang L."/>
            <person name="Wang Y."/>
            <person name="McGuire P.E."/>
            <person name="Liu S."/>
            <person name="Long H."/>
            <person name="Ramasamy R.K."/>
            <person name="Rodriguez J.C."/>
            <person name="Van S.L."/>
            <person name="Yuan L."/>
            <person name="Wang Z."/>
            <person name="Xia Z."/>
            <person name="Xiao L."/>
            <person name="Anderson O.D."/>
            <person name="Ouyang S."/>
            <person name="Liang Y."/>
            <person name="Zimin A.V."/>
            <person name="Pertea G."/>
            <person name="Qi P."/>
            <person name="Bennetzen J.L."/>
            <person name="Dai X."/>
            <person name="Dawson M.W."/>
            <person name="Muller H.G."/>
            <person name="Kugler K."/>
            <person name="Rivarola-Duarte L."/>
            <person name="Spannagl M."/>
            <person name="Mayer K.F.X."/>
            <person name="Lu F.H."/>
            <person name="Bevan M.W."/>
            <person name="Leroy P."/>
            <person name="Li P."/>
            <person name="You F.M."/>
            <person name="Sun Q."/>
            <person name="Liu Z."/>
            <person name="Lyons E."/>
            <person name="Wicker T."/>
            <person name="Salzberg S.L."/>
            <person name="Devos K.M."/>
            <person name="Dvorak J."/>
        </authorList>
    </citation>
    <scope>NUCLEOTIDE SEQUENCE [LARGE SCALE GENOMIC DNA]</scope>
    <source>
        <strain evidence="1">cv. AL8/78</strain>
    </source>
</reference>
<reference evidence="1" key="4">
    <citation type="submission" date="2019-03" db="UniProtKB">
        <authorList>
            <consortium name="EnsemblPlants"/>
        </authorList>
    </citation>
    <scope>IDENTIFICATION</scope>
</reference>
<evidence type="ECO:0000313" key="1">
    <source>
        <dbReference type="EnsemblPlants" id="AET2Gv21058200.11"/>
    </source>
</evidence>
<accession>A0A453D1T0</accession>
<dbReference type="Gramene" id="AET2Gv21058200.11">
    <property type="protein sequence ID" value="AET2Gv21058200.11"/>
    <property type="gene ID" value="AET2Gv21058200"/>
</dbReference>
<sequence length="67" mass="7622">DGMQAIAPWLLCIRRATKILNGHAAWGTGLCTTTRPSYFIPLYLSPCSRLIKNQRPDNQWLMIPDVH</sequence>
<keyword evidence="2" id="KW-1185">Reference proteome</keyword>